<keyword evidence="2" id="KW-0812">Transmembrane</keyword>
<dbReference type="Proteomes" id="UP001379533">
    <property type="component" value="Chromosome"/>
</dbReference>
<dbReference type="NCBIfam" id="NF033768">
    <property type="entry name" value="myxo_SS_tail"/>
    <property type="match status" value="1"/>
</dbReference>
<evidence type="ECO:0000256" key="2">
    <source>
        <dbReference type="SAM" id="Phobius"/>
    </source>
</evidence>
<dbReference type="InterPro" id="IPR049806">
    <property type="entry name" value="MasK-like_C"/>
</dbReference>
<dbReference type="SUPFAM" id="SSF74653">
    <property type="entry name" value="TolA/TonB C-terminal domain"/>
    <property type="match status" value="1"/>
</dbReference>
<keyword evidence="2" id="KW-0472">Membrane</keyword>
<dbReference type="RefSeq" id="WP_394845662.1">
    <property type="nucleotide sequence ID" value="NZ_CP089982.1"/>
</dbReference>
<organism evidence="3 4">
    <name type="scientific">Pendulispora brunnea</name>
    <dbReference type="NCBI Taxonomy" id="2905690"/>
    <lineage>
        <taxon>Bacteria</taxon>
        <taxon>Pseudomonadati</taxon>
        <taxon>Myxococcota</taxon>
        <taxon>Myxococcia</taxon>
        <taxon>Myxococcales</taxon>
        <taxon>Sorangiineae</taxon>
        <taxon>Pendulisporaceae</taxon>
        <taxon>Pendulispora</taxon>
    </lineage>
</organism>
<feature type="compositionally biased region" description="Pro residues" evidence="1">
    <location>
        <begin position="68"/>
        <end position="77"/>
    </location>
</feature>
<name>A0ABZ2K8N0_9BACT</name>
<reference evidence="3 4" key="1">
    <citation type="submission" date="2021-12" db="EMBL/GenBank/DDBJ databases">
        <title>Discovery of the Pendulisporaceae a myxobacterial family with distinct sporulation behavior and unique specialized metabolism.</title>
        <authorList>
            <person name="Garcia R."/>
            <person name="Popoff A."/>
            <person name="Bader C.D."/>
            <person name="Loehr J."/>
            <person name="Walesch S."/>
            <person name="Walt C."/>
            <person name="Boldt J."/>
            <person name="Bunk B."/>
            <person name="Haeckl F.J.F.P.J."/>
            <person name="Gunesch A.P."/>
            <person name="Birkelbach J."/>
            <person name="Nuebel U."/>
            <person name="Pietschmann T."/>
            <person name="Bach T."/>
            <person name="Mueller R."/>
        </authorList>
    </citation>
    <scope>NUCLEOTIDE SEQUENCE [LARGE SCALE GENOMIC DNA]</scope>
    <source>
        <strain evidence="3 4">MSr12523</strain>
    </source>
</reference>
<dbReference type="EMBL" id="CP089982">
    <property type="protein sequence ID" value="WXA95053.1"/>
    <property type="molecule type" value="Genomic_DNA"/>
</dbReference>
<feature type="transmembrane region" description="Helical" evidence="2">
    <location>
        <begin position="16"/>
        <end position="33"/>
    </location>
</feature>
<keyword evidence="4" id="KW-1185">Reference proteome</keyword>
<sequence>MSASTPPPPTHGNGKYIALGLLFLFGIAGLFVWKMVLDKPAPAAVAPPPPSGSAPPATTFSQSQVDEVPPPPPPEPDAGPVRKVASTNNSLAGCEVKTCAGSITSDLETALAFRAKQAHRCYDQALTQDNTLQGKVQITLRIAPSGGVCSAGVTANDMGTPAVAQCVAGYFKSTGHFPSPKGGCVDTAVPISFVPGGR</sequence>
<evidence type="ECO:0000313" key="4">
    <source>
        <dbReference type="Proteomes" id="UP001379533"/>
    </source>
</evidence>
<evidence type="ECO:0000256" key="1">
    <source>
        <dbReference type="SAM" id="MobiDB-lite"/>
    </source>
</evidence>
<feature type="region of interest" description="Disordered" evidence="1">
    <location>
        <begin position="42"/>
        <end position="84"/>
    </location>
</feature>
<protein>
    <submittedName>
        <fullName evidence="3">AgmX/PglI C-terminal domain-containing protein</fullName>
    </submittedName>
</protein>
<accession>A0ABZ2K8N0</accession>
<keyword evidence="2" id="KW-1133">Transmembrane helix</keyword>
<gene>
    <name evidence="3" type="ORF">LZC95_52610</name>
</gene>
<proteinExistence type="predicted"/>
<evidence type="ECO:0000313" key="3">
    <source>
        <dbReference type="EMBL" id="WXA95053.1"/>
    </source>
</evidence>